<dbReference type="InterPro" id="IPR050235">
    <property type="entry name" value="CK1_Ser-Thr_kinase"/>
</dbReference>
<dbReference type="PROSITE" id="PS00108">
    <property type="entry name" value="PROTEIN_KINASE_ST"/>
    <property type="match status" value="1"/>
</dbReference>
<dbReference type="SUPFAM" id="SSF56112">
    <property type="entry name" value="Protein kinase-like (PK-like)"/>
    <property type="match status" value="1"/>
</dbReference>
<dbReference type="InterPro" id="IPR000719">
    <property type="entry name" value="Prot_kinase_dom"/>
</dbReference>
<accession>A0A6P6XWS5</accession>
<dbReference type="GO" id="GO:0004674">
    <property type="term" value="F:protein serine/threonine kinase activity"/>
    <property type="evidence" value="ECO:0007669"/>
    <property type="project" value="UniProtKB-EC"/>
</dbReference>
<gene>
    <name evidence="4" type="primary">LOC113791972</name>
</gene>
<keyword evidence="3" id="KW-1185">Reference proteome</keyword>
<feature type="domain" description="Protein kinase" evidence="2">
    <location>
        <begin position="37"/>
        <end position="308"/>
    </location>
</feature>
<dbReference type="Proteomes" id="UP000515146">
    <property type="component" value="Unplaced"/>
</dbReference>
<dbReference type="KEGG" id="dpte:113791972"/>
<protein>
    <recommendedName>
        <fullName evidence="1">non-specific serine/threonine protein kinase</fullName>
        <ecNumber evidence="1">2.7.11.1</ecNumber>
    </recommendedName>
</protein>
<dbReference type="PROSITE" id="PS50011">
    <property type="entry name" value="PROTEIN_KINASE_DOM"/>
    <property type="match status" value="1"/>
</dbReference>
<dbReference type="Gene3D" id="1.10.510.10">
    <property type="entry name" value="Transferase(Phosphotransferase) domain 1"/>
    <property type="match status" value="1"/>
</dbReference>
<dbReference type="AlphaFoldDB" id="A0A6P6XWS5"/>
<dbReference type="CDD" id="cd14016">
    <property type="entry name" value="STKc_CK1"/>
    <property type="match status" value="1"/>
</dbReference>
<dbReference type="EC" id="2.7.11.1" evidence="1"/>
<sequence length="334" mass="38581">MKYVKRTMCIRTQMASGTDSLSDPAVLANQRVGNSLFTVGYYVTGGSFGSLYIGTNTETGEKVAIKVERADIDKPQLPLEYGFYKTLGNYMIFIPKIHYFGPCKNYSALVMDLLGPSLLKMNQICGGHFGLVTTTKLMIQILNIFEYVHSQGIIYRDVKPDNFLFGQPNTPKWATVHMIDLGFCKRYINEDNRHISYVEGKGVTGTARYISVNNHVGRELSRRDDLEAILYMIIFLHKGQLPWQGLNVADLRERTKQIGIIKMTTSSKELCSNMPIEYENFLELVKKIRFNERPPYRQMMNQFRYVLFRMGITADDNYYDWDQSHQPRHENKRL</sequence>
<proteinExistence type="predicted"/>
<dbReference type="InterPro" id="IPR008271">
    <property type="entry name" value="Ser/Thr_kinase_AS"/>
</dbReference>
<evidence type="ECO:0000259" key="2">
    <source>
        <dbReference type="PROSITE" id="PS50011"/>
    </source>
</evidence>
<dbReference type="RefSeq" id="XP_027197630.1">
    <property type="nucleotide sequence ID" value="XM_027341829.1"/>
</dbReference>
<dbReference type="OrthoDB" id="6501216at2759"/>
<organism evidence="3 4">
    <name type="scientific">Dermatophagoides pteronyssinus</name>
    <name type="common">European house dust mite</name>
    <dbReference type="NCBI Taxonomy" id="6956"/>
    <lineage>
        <taxon>Eukaryota</taxon>
        <taxon>Metazoa</taxon>
        <taxon>Ecdysozoa</taxon>
        <taxon>Arthropoda</taxon>
        <taxon>Chelicerata</taxon>
        <taxon>Arachnida</taxon>
        <taxon>Acari</taxon>
        <taxon>Acariformes</taxon>
        <taxon>Sarcoptiformes</taxon>
        <taxon>Astigmata</taxon>
        <taxon>Psoroptidia</taxon>
        <taxon>Analgoidea</taxon>
        <taxon>Pyroglyphidae</taxon>
        <taxon>Dermatophagoidinae</taxon>
        <taxon>Dermatophagoides</taxon>
    </lineage>
</organism>
<name>A0A6P6XWS5_DERPT</name>
<dbReference type="InParanoid" id="A0A6P6XWS5"/>
<dbReference type="InterPro" id="IPR011009">
    <property type="entry name" value="Kinase-like_dom_sf"/>
</dbReference>
<evidence type="ECO:0000256" key="1">
    <source>
        <dbReference type="ARBA" id="ARBA00012513"/>
    </source>
</evidence>
<dbReference type="Pfam" id="PF00069">
    <property type="entry name" value="Pkinase"/>
    <property type="match status" value="1"/>
</dbReference>
<evidence type="ECO:0000313" key="4">
    <source>
        <dbReference type="RefSeq" id="XP_027197630.1"/>
    </source>
</evidence>
<dbReference type="SMART" id="SM00220">
    <property type="entry name" value="S_TKc"/>
    <property type="match status" value="1"/>
</dbReference>
<dbReference type="OMA" id="LGFCKRY"/>
<dbReference type="GO" id="GO:0005524">
    <property type="term" value="F:ATP binding"/>
    <property type="evidence" value="ECO:0007669"/>
    <property type="project" value="InterPro"/>
</dbReference>
<reference evidence="4" key="1">
    <citation type="submission" date="2025-08" db="UniProtKB">
        <authorList>
            <consortium name="RefSeq"/>
        </authorList>
    </citation>
    <scope>IDENTIFICATION</scope>
    <source>
        <strain evidence="4">Airmid</strain>
    </source>
</reference>
<evidence type="ECO:0000313" key="3">
    <source>
        <dbReference type="Proteomes" id="UP000515146"/>
    </source>
</evidence>
<dbReference type="PANTHER" id="PTHR11909">
    <property type="entry name" value="CASEIN KINASE-RELATED"/>
    <property type="match status" value="1"/>
</dbReference>